<keyword evidence="6" id="KW-0418">Kinase</keyword>
<dbReference type="AlphaFoldDB" id="A0A9Q1L1U6"/>
<keyword evidence="16" id="KW-1185">Reference proteome</keyword>
<dbReference type="Gene3D" id="3.30.200.20">
    <property type="entry name" value="Phosphorylase Kinase, domain 1"/>
    <property type="match status" value="1"/>
</dbReference>
<dbReference type="SUPFAM" id="SSF56112">
    <property type="entry name" value="Protein kinase-like (PK-like)"/>
    <property type="match status" value="1"/>
</dbReference>
<comment type="caution">
    <text evidence="15">The sequence shown here is derived from an EMBL/GenBank/DDBJ whole genome shotgun (WGS) entry which is preliminary data.</text>
</comment>
<evidence type="ECO:0000256" key="6">
    <source>
        <dbReference type="ARBA" id="ARBA00022777"/>
    </source>
</evidence>
<dbReference type="InterPro" id="IPR011009">
    <property type="entry name" value="Kinase-like_dom_sf"/>
</dbReference>
<evidence type="ECO:0000256" key="11">
    <source>
        <dbReference type="RuleBase" id="RU000304"/>
    </source>
</evidence>
<feature type="domain" description="Protein kinase" evidence="13">
    <location>
        <begin position="10"/>
        <end position="358"/>
    </location>
</feature>
<proteinExistence type="inferred from homology"/>
<dbReference type="Pfam" id="PF00069">
    <property type="entry name" value="Pkinase"/>
    <property type="match status" value="2"/>
</dbReference>
<dbReference type="EMBL" id="JAKOGI010000004">
    <property type="protein sequence ID" value="KAJ8452537.1"/>
    <property type="molecule type" value="Genomic_DNA"/>
</dbReference>
<comment type="catalytic activity">
    <reaction evidence="8">
        <text>L-threonyl-[protein] + ATP = O-phospho-L-threonyl-[protein] + ADP + H(+)</text>
        <dbReference type="Rhea" id="RHEA:46608"/>
        <dbReference type="Rhea" id="RHEA-COMP:11060"/>
        <dbReference type="Rhea" id="RHEA-COMP:11605"/>
        <dbReference type="ChEBI" id="CHEBI:15378"/>
        <dbReference type="ChEBI" id="CHEBI:30013"/>
        <dbReference type="ChEBI" id="CHEBI:30616"/>
        <dbReference type="ChEBI" id="CHEBI:61977"/>
        <dbReference type="ChEBI" id="CHEBI:456216"/>
        <dbReference type="EC" id="2.7.11.1"/>
    </reaction>
</comment>
<keyword evidence="7 10" id="KW-0067">ATP-binding</keyword>
<keyword evidence="5 10" id="KW-0547">Nucleotide-binding</keyword>
<evidence type="ECO:0000256" key="12">
    <source>
        <dbReference type="SAM" id="MobiDB-lite"/>
    </source>
</evidence>
<dbReference type="OrthoDB" id="432483at2759"/>
<dbReference type="Proteomes" id="UP001153076">
    <property type="component" value="Unassembled WGS sequence"/>
</dbReference>
<keyword evidence="4" id="KW-0808">Transferase</keyword>
<sequence length="358" mass="40300">MAPELYIDNIRALKVLGKGATGIVFLAHDTSSDPEARSSFALKVVQKSSLLHQHQHQHHHHHHKTADRRARWEMSVLSGLEAHPFLPSLLGSFEAHDLLGWAVPFCAGGDLNALRYQQTDHVFSQSAIKFYLAEIVCALDHLHSMRIAYRDLKPENVLVQSSGHVTLTDFDLSKKLSVVQRSDPDDEIIQLKPRRTSRMTRIFGYGSEGKTAKVSPENHRKMSFAGGERSDSFVGTEEYVSPEVVRGDAYAYGVDWWALGVLAYEMMYGRTPFRGKNRKETYQNVLLKRPAFVGKRTAWDLLTEVVRPPFVPSTDDGESSTEKLTTFDVREYFQEMRAPPSIPSAPSHSLSSSSDDLF</sequence>
<evidence type="ECO:0000256" key="2">
    <source>
        <dbReference type="ARBA" id="ARBA00012513"/>
    </source>
</evidence>
<dbReference type="Gene3D" id="1.10.510.10">
    <property type="entry name" value="Transferase(Phosphotransferase) domain 1"/>
    <property type="match status" value="2"/>
</dbReference>
<evidence type="ECO:0000256" key="5">
    <source>
        <dbReference type="ARBA" id="ARBA00022741"/>
    </source>
</evidence>
<dbReference type="PROSITE" id="PS50011">
    <property type="entry name" value="PROTEIN_KINASE_DOM"/>
    <property type="match status" value="1"/>
</dbReference>
<evidence type="ECO:0000259" key="14">
    <source>
        <dbReference type="PROSITE" id="PS51285"/>
    </source>
</evidence>
<feature type="domain" description="AGC-kinase C-terminal" evidence="14">
    <location>
        <begin position="295"/>
        <end position="358"/>
    </location>
</feature>
<dbReference type="InterPro" id="IPR008271">
    <property type="entry name" value="Ser/Thr_kinase_AS"/>
</dbReference>
<accession>A0A9Q1L1U6</accession>
<protein>
    <recommendedName>
        <fullName evidence="2">non-specific serine/threonine protein kinase</fullName>
        <ecNumber evidence="2">2.7.11.1</ecNumber>
    </recommendedName>
</protein>
<organism evidence="15 16">
    <name type="scientific">Carnegiea gigantea</name>
    <dbReference type="NCBI Taxonomy" id="171969"/>
    <lineage>
        <taxon>Eukaryota</taxon>
        <taxon>Viridiplantae</taxon>
        <taxon>Streptophyta</taxon>
        <taxon>Embryophyta</taxon>
        <taxon>Tracheophyta</taxon>
        <taxon>Spermatophyta</taxon>
        <taxon>Magnoliopsida</taxon>
        <taxon>eudicotyledons</taxon>
        <taxon>Gunneridae</taxon>
        <taxon>Pentapetalae</taxon>
        <taxon>Caryophyllales</taxon>
        <taxon>Cactineae</taxon>
        <taxon>Cactaceae</taxon>
        <taxon>Cactoideae</taxon>
        <taxon>Echinocereeae</taxon>
        <taxon>Carnegiea</taxon>
    </lineage>
</organism>
<keyword evidence="3 11" id="KW-0723">Serine/threonine-protein kinase</keyword>
<evidence type="ECO:0000256" key="7">
    <source>
        <dbReference type="ARBA" id="ARBA00022840"/>
    </source>
</evidence>
<evidence type="ECO:0000256" key="3">
    <source>
        <dbReference type="ARBA" id="ARBA00022527"/>
    </source>
</evidence>
<dbReference type="GO" id="GO:0005524">
    <property type="term" value="F:ATP binding"/>
    <property type="evidence" value="ECO:0007669"/>
    <property type="project" value="UniProtKB-UniRule"/>
</dbReference>
<evidence type="ECO:0000313" key="16">
    <source>
        <dbReference type="Proteomes" id="UP001153076"/>
    </source>
</evidence>
<feature type="compositionally biased region" description="Low complexity" evidence="12">
    <location>
        <begin position="344"/>
        <end position="358"/>
    </location>
</feature>
<evidence type="ECO:0000256" key="9">
    <source>
        <dbReference type="ARBA" id="ARBA00048679"/>
    </source>
</evidence>
<dbReference type="InterPro" id="IPR000719">
    <property type="entry name" value="Prot_kinase_dom"/>
</dbReference>
<dbReference type="PROSITE" id="PS00108">
    <property type="entry name" value="PROTEIN_KINASE_ST"/>
    <property type="match status" value="1"/>
</dbReference>
<gene>
    <name evidence="15" type="ORF">Cgig2_000126</name>
</gene>
<dbReference type="InterPro" id="IPR000961">
    <property type="entry name" value="AGC-kinase_C"/>
</dbReference>
<dbReference type="EC" id="2.7.11.1" evidence="2"/>
<comment type="catalytic activity">
    <reaction evidence="9">
        <text>L-seryl-[protein] + ATP = O-phospho-L-seryl-[protein] + ADP + H(+)</text>
        <dbReference type="Rhea" id="RHEA:17989"/>
        <dbReference type="Rhea" id="RHEA-COMP:9863"/>
        <dbReference type="Rhea" id="RHEA-COMP:11604"/>
        <dbReference type="ChEBI" id="CHEBI:15378"/>
        <dbReference type="ChEBI" id="CHEBI:29999"/>
        <dbReference type="ChEBI" id="CHEBI:30616"/>
        <dbReference type="ChEBI" id="CHEBI:83421"/>
        <dbReference type="ChEBI" id="CHEBI:456216"/>
        <dbReference type="EC" id="2.7.11.1"/>
    </reaction>
</comment>
<dbReference type="PANTHER" id="PTHR45637">
    <property type="entry name" value="FLIPPASE KINASE 1-RELATED"/>
    <property type="match status" value="1"/>
</dbReference>
<evidence type="ECO:0000256" key="1">
    <source>
        <dbReference type="ARBA" id="ARBA00009903"/>
    </source>
</evidence>
<evidence type="ECO:0000313" key="15">
    <source>
        <dbReference type="EMBL" id="KAJ8452537.1"/>
    </source>
</evidence>
<name>A0A9Q1L1U6_9CARY</name>
<evidence type="ECO:0000259" key="13">
    <source>
        <dbReference type="PROSITE" id="PS50011"/>
    </source>
</evidence>
<dbReference type="FunFam" id="1.10.510.10:FF:000294">
    <property type="entry name" value="Serine/threonine-protein kinase OXI1"/>
    <property type="match status" value="1"/>
</dbReference>
<dbReference type="PROSITE" id="PS51285">
    <property type="entry name" value="AGC_KINASE_CTER"/>
    <property type="match status" value="1"/>
</dbReference>
<dbReference type="InterPro" id="IPR017441">
    <property type="entry name" value="Protein_kinase_ATP_BS"/>
</dbReference>
<reference evidence="15" key="1">
    <citation type="submission" date="2022-04" db="EMBL/GenBank/DDBJ databases">
        <title>Carnegiea gigantea Genome sequencing and assembly v2.</title>
        <authorList>
            <person name="Copetti D."/>
            <person name="Sanderson M.J."/>
            <person name="Burquez A."/>
            <person name="Wojciechowski M.F."/>
        </authorList>
    </citation>
    <scope>NUCLEOTIDE SEQUENCE</scope>
    <source>
        <strain evidence="15">SGP5-SGP5p</strain>
        <tissue evidence="15">Aerial part</tissue>
    </source>
</reference>
<evidence type="ECO:0000256" key="8">
    <source>
        <dbReference type="ARBA" id="ARBA00047899"/>
    </source>
</evidence>
<dbReference type="SMART" id="SM00220">
    <property type="entry name" value="S_TKc"/>
    <property type="match status" value="1"/>
</dbReference>
<dbReference type="PROSITE" id="PS00107">
    <property type="entry name" value="PROTEIN_KINASE_ATP"/>
    <property type="match status" value="1"/>
</dbReference>
<evidence type="ECO:0000256" key="4">
    <source>
        <dbReference type="ARBA" id="ARBA00022679"/>
    </source>
</evidence>
<evidence type="ECO:0000256" key="10">
    <source>
        <dbReference type="PROSITE-ProRule" id="PRU10141"/>
    </source>
</evidence>
<comment type="similarity">
    <text evidence="1">Belongs to the protein kinase superfamily. AGC Ser/Thr protein kinase family.</text>
</comment>
<dbReference type="GO" id="GO:0004674">
    <property type="term" value="F:protein serine/threonine kinase activity"/>
    <property type="evidence" value="ECO:0007669"/>
    <property type="project" value="UniProtKB-KW"/>
</dbReference>
<feature type="binding site" evidence="10">
    <location>
        <position position="43"/>
    </location>
    <ligand>
        <name>ATP</name>
        <dbReference type="ChEBI" id="CHEBI:30616"/>
    </ligand>
</feature>
<feature type="region of interest" description="Disordered" evidence="12">
    <location>
        <begin position="337"/>
        <end position="358"/>
    </location>
</feature>